<keyword evidence="2" id="KW-1185">Reference proteome</keyword>
<dbReference type="RefSeq" id="WP_139228426.1">
    <property type="nucleotide sequence ID" value="NZ_FOQD01000008.1"/>
</dbReference>
<sequence length="168" mass="18312">MTTRSLSTPLHQGLLQQFQTEAEILGRIDALATALGQAGLTAPGLASQQSELFAVVNDLFTVQLHRSQLREAIAADWGCNAELVRLSLVNFESETANSQFHAQRKELQQQTARTGARLRTATQSLRGWHGIVSDLLSTVFASDSENVRYTAAGHRVSPVLQSAVELRS</sequence>
<proteinExistence type="predicted"/>
<reference evidence="2" key="1">
    <citation type="submission" date="2016-10" db="EMBL/GenBank/DDBJ databases">
        <authorList>
            <person name="Varghese N."/>
            <person name="Submissions S."/>
        </authorList>
    </citation>
    <scope>NUCLEOTIDE SEQUENCE [LARGE SCALE GENOMIC DNA]</scope>
    <source>
        <strain evidence="2">DSM 26348</strain>
    </source>
</reference>
<accession>A0A1I3HL51</accession>
<evidence type="ECO:0000313" key="2">
    <source>
        <dbReference type="Proteomes" id="UP000199518"/>
    </source>
</evidence>
<name>A0A1I3HL51_9PLAN</name>
<protein>
    <submittedName>
        <fullName evidence="1">Uncharacterized protein</fullName>
    </submittedName>
</protein>
<gene>
    <name evidence="1" type="ORF">SAMN05421753_108106</name>
</gene>
<dbReference type="STRING" id="1576369.SAMN05421753_108106"/>
<dbReference type="EMBL" id="FOQD01000008">
    <property type="protein sequence ID" value="SFI36363.1"/>
    <property type="molecule type" value="Genomic_DNA"/>
</dbReference>
<evidence type="ECO:0000313" key="1">
    <source>
        <dbReference type="EMBL" id="SFI36363.1"/>
    </source>
</evidence>
<dbReference type="Proteomes" id="UP000199518">
    <property type="component" value="Unassembled WGS sequence"/>
</dbReference>
<dbReference type="AlphaFoldDB" id="A0A1I3HL51"/>
<organism evidence="1 2">
    <name type="scientific">Planctomicrobium piriforme</name>
    <dbReference type="NCBI Taxonomy" id="1576369"/>
    <lineage>
        <taxon>Bacteria</taxon>
        <taxon>Pseudomonadati</taxon>
        <taxon>Planctomycetota</taxon>
        <taxon>Planctomycetia</taxon>
        <taxon>Planctomycetales</taxon>
        <taxon>Planctomycetaceae</taxon>
        <taxon>Planctomicrobium</taxon>
    </lineage>
</organism>